<feature type="domain" description="Rab-GAP TBC" evidence="2">
    <location>
        <begin position="93"/>
        <end position="284"/>
    </location>
</feature>
<feature type="compositionally biased region" description="Polar residues" evidence="1">
    <location>
        <begin position="421"/>
        <end position="434"/>
    </location>
</feature>
<organism evidence="3">
    <name type="scientific">Palpitomonas bilix</name>
    <dbReference type="NCBI Taxonomy" id="652834"/>
    <lineage>
        <taxon>Eukaryota</taxon>
        <taxon>Eukaryota incertae sedis</taxon>
    </lineage>
</organism>
<reference evidence="3" key="1">
    <citation type="submission" date="2021-01" db="EMBL/GenBank/DDBJ databases">
        <authorList>
            <person name="Corre E."/>
            <person name="Pelletier E."/>
            <person name="Niang G."/>
            <person name="Scheremetjew M."/>
            <person name="Finn R."/>
            <person name="Kale V."/>
            <person name="Holt S."/>
            <person name="Cochrane G."/>
            <person name="Meng A."/>
            <person name="Brown T."/>
            <person name="Cohen L."/>
        </authorList>
    </citation>
    <scope>NUCLEOTIDE SEQUENCE</scope>
    <source>
        <strain evidence="3">NIES-2562</strain>
    </source>
</reference>
<dbReference type="AlphaFoldDB" id="A0A7S3DLP0"/>
<dbReference type="Gene3D" id="1.10.8.270">
    <property type="entry name" value="putative rabgap domain of human tbc1 domain family member 14 like domains"/>
    <property type="match status" value="1"/>
</dbReference>
<dbReference type="InterPro" id="IPR035969">
    <property type="entry name" value="Rab-GAP_TBC_sf"/>
</dbReference>
<dbReference type="PANTHER" id="PTHR47219">
    <property type="entry name" value="RAB GTPASE-ACTIVATING PROTEIN 1-LIKE"/>
    <property type="match status" value="1"/>
</dbReference>
<dbReference type="GO" id="GO:0005096">
    <property type="term" value="F:GTPase activator activity"/>
    <property type="evidence" value="ECO:0007669"/>
    <property type="project" value="TreeGrafter"/>
</dbReference>
<gene>
    <name evidence="3" type="ORF">PBIL07802_LOCUS24020</name>
</gene>
<proteinExistence type="predicted"/>
<dbReference type="InterPro" id="IPR050302">
    <property type="entry name" value="Rab_GAP_TBC_domain"/>
</dbReference>
<dbReference type="SMART" id="SM00164">
    <property type="entry name" value="TBC"/>
    <property type="match status" value="1"/>
</dbReference>
<protein>
    <recommendedName>
        <fullName evidence="2">Rab-GAP TBC domain-containing protein</fullName>
    </recommendedName>
</protein>
<evidence type="ECO:0000313" key="3">
    <source>
        <dbReference type="EMBL" id="CAE0261727.1"/>
    </source>
</evidence>
<dbReference type="InterPro" id="IPR000195">
    <property type="entry name" value="Rab-GAP-TBC_dom"/>
</dbReference>
<feature type="compositionally biased region" description="Basic and acidic residues" evidence="1">
    <location>
        <begin position="387"/>
        <end position="401"/>
    </location>
</feature>
<dbReference type="Gene3D" id="1.10.472.80">
    <property type="entry name" value="Ypt/Rab-GAP domain of gyp1p, domain 3"/>
    <property type="match status" value="1"/>
</dbReference>
<evidence type="ECO:0000259" key="2">
    <source>
        <dbReference type="PROSITE" id="PS50086"/>
    </source>
</evidence>
<sequence length="515" mass="58269">MRRLSIGGGRRLSTAGGSPIDLVVKQEGEGRDVEQNAEYHRAFDRPAYFSPDSPVSTPKSLRKKWKAIMEKRDGDAQALYKHKYEIRKLVRKGLPEDYRPWLWYVFSGASKLRQEEDAKGKTYNFYCNDADVNGVDEEIEIAINKDLPRTGFDFFSSEDNQVKLRRVLRAFAKRRPDIGYCQSMNFVGGFLLMHLVEASAFWTLCRIVDNIAVEYYDNIMFGLHIDLKVFGELIKWKLPKVKAKMDAENLTIDTISTLWFLSFYIHVLEPEVVAWVWDSLFAEGVKILFRVGLALLKINEKEILAAKGFDDLYMVLASISKNPEKNRRAMKEAFNKAWIGKFSFEPIKKMRKAYFVALEEKVKESYARRLARKQKFEAEKKARAEAEEAAGKKEKAEKNDSESETNSSVAGTAGSREDATYSPSRSVSTLSISDASREGGEENSGVTAYKKNLSSLGLNRGRRESALAIAVISFKLEESIDAGKVWCGEGDSDESGEESEGEVGEDEEDGHEMTE</sequence>
<dbReference type="Pfam" id="PF00566">
    <property type="entry name" value="RabGAP-TBC"/>
    <property type="match status" value="1"/>
</dbReference>
<evidence type="ECO:0000256" key="1">
    <source>
        <dbReference type="SAM" id="MobiDB-lite"/>
    </source>
</evidence>
<dbReference type="PROSITE" id="PS50086">
    <property type="entry name" value="TBC_RABGAP"/>
    <property type="match status" value="1"/>
</dbReference>
<dbReference type="GO" id="GO:0031267">
    <property type="term" value="F:small GTPase binding"/>
    <property type="evidence" value="ECO:0007669"/>
    <property type="project" value="TreeGrafter"/>
</dbReference>
<feature type="region of interest" description="Disordered" evidence="1">
    <location>
        <begin position="387"/>
        <end position="445"/>
    </location>
</feature>
<dbReference type="PANTHER" id="PTHR47219:SF20">
    <property type="entry name" value="TBC1 DOMAIN FAMILY MEMBER 2B"/>
    <property type="match status" value="1"/>
</dbReference>
<feature type="region of interest" description="Disordered" evidence="1">
    <location>
        <begin position="485"/>
        <end position="515"/>
    </location>
</feature>
<dbReference type="EMBL" id="HBIB01036890">
    <property type="protein sequence ID" value="CAE0261727.1"/>
    <property type="molecule type" value="Transcribed_RNA"/>
</dbReference>
<dbReference type="SUPFAM" id="SSF47923">
    <property type="entry name" value="Ypt/Rab-GAP domain of gyp1p"/>
    <property type="match status" value="2"/>
</dbReference>
<accession>A0A7S3DLP0</accession>
<name>A0A7S3DLP0_9EUKA</name>
<feature type="compositionally biased region" description="Acidic residues" evidence="1">
    <location>
        <begin position="490"/>
        <end position="515"/>
    </location>
</feature>